<dbReference type="AlphaFoldDB" id="A0A3M8DL06"/>
<reference evidence="1 2" key="1">
    <citation type="submission" date="2018-10" db="EMBL/GenBank/DDBJ databases">
        <title>Phylogenomics of Brevibacillus.</title>
        <authorList>
            <person name="Dunlap C."/>
        </authorList>
    </citation>
    <scope>NUCLEOTIDE SEQUENCE [LARGE SCALE GENOMIC DNA]</scope>
    <source>
        <strain evidence="1 2">JCM 15774</strain>
    </source>
</reference>
<accession>A0A3M8DL06</accession>
<organism evidence="1 2">
    <name type="scientific">Brevibacillus nitrificans</name>
    <dbReference type="NCBI Taxonomy" id="651560"/>
    <lineage>
        <taxon>Bacteria</taxon>
        <taxon>Bacillati</taxon>
        <taxon>Bacillota</taxon>
        <taxon>Bacilli</taxon>
        <taxon>Bacillales</taxon>
        <taxon>Paenibacillaceae</taxon>
        <taxon>Brevibacillus</taxon>
    </lineage>
</organism>
<name>A0A3M8DL06_9BACL</name>
<dbReference type="InterPro" id="IPR010843">
    <property type="entry name" value="Uncharacterised_AroM"/>
</dbReference>
<protein>
    <submittedName>
        <fullName evidence="1">AroM protein</fullName>
    </submittedName>
</protein>
<dbReference type="RefSeq" id="WP_122922824.1">
    <property type="nucleotide sequence ID" value="NZ_RHHU01000003.1"/>
</dbReference>
<evidence type="ECO:0000313" key="1">
    <source>
        <dbReference type="EMBL" id="RNB88728.1"/>
    </source>
</evidence>
<dbReference type="EMBL" id="RHHU01000003">
    <property type="protein sequence ID" value="RNB88728.1"/>
    <property type="molecule type" value="Genomic_DNA"/>
</dbReference>
<proteinExistence type="predicted"/>
<comment type="caution">
    <text evidence="1">The sequence shown here is derived from an EMBL/GenBank/DDBJ whole genome shotgun (WGS) entry which is preliminary data.</text>
</comment>
<keyword evidence="2" id="KW-1185">Reference proteome</keyword>
<evidence type="ECO:0000313" key="2">
    <source>
        <dbReference type="Proteomes" id="UP000269573"/>
    </source>
</evidence>
<dbReference type="NCBIfam" id="NF007788">
    <property type="entry name" value="PRK10481.1"/>
    <property type="match status" value="1"/>
</dbReference>
<gene>
    <name evidence="1" type="ORF">EDM59_06360</name>
</gene>
<dbReference type="Pfam" id="PF07302">
    <property type="entry name" value="AroM"/>
    <property type="match status" value="1"/>
</dbReference>
<sequence>MKKVGMITIGQAPRMDIGPIIETYLDGRAELVQAGVLDGMAQKDIQDKLSPGPGEYVLTSRLLDGSSVIMSRESIQPILQEKIRDMESRGISTTLLLCTGVFPGLHTERTVLVEPDQMLPPVIAGITKGRRLGVLVPLAEQVESLREKYTPHGLNPTFAVASPFKLDAGTYRKAVAPLQDHVDILLLDCMGYTEEARQLVSDLTGLPVILSSALMAKILSEMI</sequence>
<dbReference type="Proteomes" id="UP000269573">
    <property type="component" value="Unassembled WGS sequence"/>
</dbReference>